<keyword evidence="2" id="KW-1185">Reference proteome</keyword>
<reference evidence="2" key="1">
    <citation type="journal article" date="2011" name="Stand. Genomic Sci.">
        <title>Non-contiguous finished genome sequence of the opportunistic oral pathogen Prevotella multisaccharivorax type strain (PPPA20).</title>
        <authorList>
            <person name="Pati A."/>
            <person name="Gronow S."/>
            <person name="Lu M."/>
            <person name="Lapidus A."/>
            <person name="Nolan M."/>
            <person name="Lucas S."/>
            <person name="Hammon N."/>
            <person name="Deshpande S."/>
            <person name="Cheng J.F."/>
            <person name="Tapia R."/>
            <person name="Han C."/>
            <person name="Goodwin L."/>
            <person name="Pitluck S."/>
            <person name="Liolios K."/>
            <person name="Pagani I."/>
            <person name="Mavromatis K."/>
            <person name="Mikhailova N."/>
            <person name="Huntemann M."/>
            <person name="Chen A."/>
            <person name="Palaniappan K."/>
            <person name="Land M."/>
            <person name="Hauser L."/>
            <person name="Detter J.C."/>
            <person name="Brambilla E.M."/>
            <person name="Rohde M."/>
            <person name="Goker M."/>
            <person name="Woyke T."/>
            <person name="Bristow J."/>
            <person name="Eisen J.A."/>
            <person name="Markowitz V."/>
            <person name="Hugenholtz P."/>
            <person name="Kyrpides N.C."/>
            <person name="Klenk H.P."/>
            <person name="Ivanova N."/>
        </authorList>
    </citation>
    <scope>NUCLEOTIDE SEQUENCE [LARGE SCALE GENOMIC DNA]</scope>
    <source>
        <strain evidence="2">DSM 17128</strain>
    </source>
</reference>
<proteinExistence type="predicted"/>
<dbReference type="EMBL" id="GL945017">
    <property type="protein sequence ID" value="EGN55824.1"/>
    <property type="molecule type" value="Genomic_DNA"/>
</dbReference>
<organism evidence="1 2">
    <name type="scientific">Hallella multisaccharivorax DSM 17128</name>
    <dbReference type="NCBI Taxonomy" id="688246"/>
    <lineage>
        <taxon>Bacteria</taxon>
        <taxon>Pseudomonadati</taxon>
        <taxon>Bacteroidota</taxon>
        <taxon>Bacteroidia</taxon>
        <taxon>Bacteroidales</taxon>
        <taxon>Prevotellaceae</taxon>
        <taxon>Hallella</taxon>
    </lineage>
</organism>
<dbReference type="AlphaFoldDB" id="F8NAM4"/>
<evidence type="ECO:0000313" key="1">
    <source>
        <dbReference type="EMBL" id="EGN55824.1"/>
    </source>
</evidence>
<gene>
    <name evidence="1" type="ORF">Premu_0342</name>
</gene>
<dbReference type="Proteomes" id="UP000002772">
    <property type="component" value="Unassembled WGS sequence"/>
</dbReference>
<evidence type="ECO:0000313" key="2">
    <source>
        <dbReference type="Proteomes" id="UP000002772"/>
    </source>
</evidence>
<protein>
    <submittedName>
        <fullName evidence="1">Uncharacterized protein</fullName>
    </submittedName>
</protein>
<accession>F8NAM4</accession>
<sequence>MSLSVGRFLCPSAPSLIFAALIFFLSLLSMVKGISFFPLKSLTYGNNKKKEKKLEKYLAGIVKVYTFALAFRKYAGWQQKIRVL</sequence>
<name>F8NAM4_9BACT</name>
<dbReference type="HOGENOM" id="CLU_2524746_0_0_10"/>